<dbReference type="AlphaFoldDB" id="A0A7S1FNE0"/>
<dbReference type="EMBL" id="HBFR01005393">
    <property type="protein sequence ID" value="CAD8876613.1"/>
    <property type="molecule type" value="Transcribed_RNA"/>
</dbReference>
<dbReference type="InterPro" id="IPR027817">
    <property type="entry name" value="Costars_dom"/>
</dbReference>
<evidence type="ECO:0000256" key="2">
    <source>
        <dbReference type="SAM" id="MobiDB-lite"/>
    </source>
</evidence>
<sequence>MIQLVKDIKRIGDGKSVKFGALFDDEEVQDFYEALIGTLKGARKKGYIDFPGHLLLKGQHDNVEIIIVENGKSLNLADTLPPPAPISPTHELAKSALAAASTKPQRSFLGVASTVLASSPKNSSPSTPVSKKKMPDLR</sequence>
<evidence type="ECO:0000256" key="1">
    <source>
        <dbReference type="ARBA" id="ARBA00006126"/>
    </source>
</evidence>
<dbReference type="PANTHER" id="PTHR46334:SF1">
    <property type="entry name" value="COSTARS FAMILY PROTEIN ABRACL"/>
    <property type="match status" value="1"/>
</dbReference>
<evidence type="ECO:0000313" key="4">
    <source>
        <dbReference type="EMBL" id="CAD8876613.1"/>
    </source>
</evidence>
<accession>A0A7S1FNE0</accession>
<protein>
    <recommendedName>
        <fullName evidence="3">Costars domain-containing protein</fullName>
    </recommendedName>
</protein>
<feature type="region of interest" description="Disordered" evidence="2">
    <location>
        <begin position="115"/>
        <end position="138"/>
    </location>
</feature>
<dbReference type="Pfam" id="PF14705">
    <property type="entry name" value="Costars"/>
    <property type="match status" value="1"/>
</dbReference>
<organism evidence="4">
    <name type="scientific">Corethron hystrix</name>
    <dbReference type="NCBI Taxonomy" id="216773"/>
    <lineage>
        <taxon>Eukaryota</taxon>
        <taxon>Sar</taxon>
        <taxon>Stramenopiles</taxon>
        <taxon>Ochrophyta</taxon>
        <taxon>Bacillariophyta</taxon>
        <taxon>Coscinodiscophyceae</taxon>
        <taxon>Corethrophycidae</taxon>
        <taxon>Corethrales</taxon>
        <taxon>Corethraceae</taxon>
        <taxon>Corethron</taxon>
    </lineage>
</organism>
<proteinExistence type="inferred from homology"/>
<dbReference type="PANTHER" id="PTHR46334">
    <property type="entry name" value="COSTARS FAMILY PROTEIN ABRACL"/>
    <property type="match status" value="1"/>
</dbReference>
<feature type="domain" description="Costars" evidence="3">
    <location>
        <begin position="1"/>
        <end position="68"/>
    </location>
</feature>
<dbReference type="GO" id="GO:0032970">
    <property type="term" value="P:regulation of actin filament-based process"/>
    <property type="evidence" value="ECO:0007669"/>
    <property type="project" value="TreeGrafter"/>
</dbReference>
<name>A0A7S1FNE0_9STRA</name>
<feature type="compositionally biased region" description="Polar residues" evidence="2">
    <location>
        <begin position="115"/>
        <end position="129"/>
    </location>
</feature>
<reference evidence="4" key="1">
    <citation type="submission" date="2021-01" db="EMBL/GenBank/DDBJ databases">
        <authorList>
            <person name="Corre E."/>
            <person name="Pelletier E."/>
            <person name="Niang G."/>
            <person name="Scheremetjew M."/>
            <person name="Finn R."/>
            <person name="Kale V."/>
            <person name="Holt S."/>
            <person name="Cochrane G."/>
            <person name="Meng A."/>
            <person name="Brown T."/>
            <person name="Cohen L."/>
        </authorList>
    </citation>
    <scope>NUCLEOTIDE SEQUENCE</scope>
    <source>
        <strain evidence="4">308</strain>
    </source>
</reference>
<comment type="similarity">
    <text evidence="1">Belongs to the costars family.</text>
</comment>
<dbReference type="SMART" id="SM01283">
    <property type="entry name" value="Costars"/>
    <property type="match status" value="1"/>
</dbReference>
<dbReference type="Gene3D" id="1.10.10.1540">
    <property type="entry name" value="Costar domain"/>
    <property type="match status" value="1"/>
</dbReference>
<dbReference type="InterPro" id="IPR044302">
    <property type="entry name" value="Costars"/>
</dbReference>
<evidence type="ECO:0000259" key="3">
    <source>
        <dbReference type="SMART" id="SM01283"/>
    </source>
</evidence>
<dbReference type="InterPro" id="IPR038095">
    <property type="entry name" value="Costars_sf"/>
</dbReference>
<gene>
    <name evidence="4" type="ORF">CHYS00102_LOCUS3791</name>
</gene>